<evidence type="ECO:0000256" key="1">
    <source>
        <dbReference type="SAM" id="MobiDB-lite"/>
    </source>
</evidence>
<dbReference type="AlphaFoldDB" id="A0A6C0E8T4"/>
<sequence>MYKMMFSINNINNGTLSAGKAMPQKDITSDNNSSFELARKTYIETYTGENNVTRLKNDKKWYGNRDASQVTSNRRNNQVGVGSLNASKQQMSFTNHKDVNVVNDALRRVRGGGAVAPAKKGANRNNAPTPGFRAKAKEPRNNLTGYVVPTIFH</sequence>
<name>A0A6C0E8T4_9ZZZZ</name>
<organism evidence="2">
    <name type="scientific">viral metagenome</name>
    <dbReference type="NCBI Taxonomy" id="1070528"/>
    <lineage>
        <taxon>unclassified sequences</taxon>
        <taxon>metagenomes</taxon>
        <taxon>organismal metagenomes</taxon>
    </lineage>
</organism>
<feature type="region of interest" description="Disordered" evidence="1">
    <location>
        <begin position="112"/>
        <end position="137"/>
    </location>
</feature>
<proteinExistence type="predicted"/>
<evidence type="ECO:0000313" key="2">
    <source>
        <dbReference type="EMBL" id="QHT25504.1"/>
    </source>
</evidence>
<dbReference type="EMBL" id="MN739768">
    <property type="protein sequence ID" value="QHT25504.1"/>
    <property type="molecule type" value="Genomic_DNA"/>
</dbReference>
<reference evidence="2" key="1">
    <citation type="journal article" date="2020" name="Nature">
        <title>Giant virus diversity and host interactions through global metagenomics.</title>
        <authorList>
            <person name="Schulz F."/>
            <person name="Roux S."/>
            <person name="Paez-Espino D."/>
            <person name="Jungbluth S."/>
            <person name="Walsh D.A."/>
            <person name="Denef V.J."/>
            <person name="McMahon K.D."/>
            <person name="Konstantinidis K.T."/>
            <person name="Eloe-Fadrosh E.A."/>
            <person name="Kyrpides N.C."/>
            <person name="Woyke T."/>
        </authorList>
    </citation>
    <scope>NUCLEOTIDE SEQUENCE</scope>
    <source>
        <strain evidence="2">GVMAG-M-3300023179-152</strain>
    </source>
</reference>
<protein>
    <submittedName>
        <fullName evidence="2">Uncharacterized protein</fullName>
    </submittedName>
</protein>
<accession>A0A6C0E8T4</accession>